<evidence type="ECO:0000256" key="1">
    <source>
        <dbReference type="ARBA" id="ARBA00004123"/>
    </source>
</evidence>
<keyword evidence="4 6" id="KW-0804">Transcription</keyword>
<protein>
    <recommendedName>
        <fullName evidence="6">Mediator of RNA polymerase II transcription subunit 10</fullName>
    </recommendedName>
    <alternativeName>
        <fullName evidence="6">Mediator complex subunit 10</fullName>
    </alternativeName>
</protein>
<accession>A0A250XM98</accession>
<dbReference type="GO" id="GO:0003712">
    <property type="term" value="F:transcription coregulator activity"/>
    <property type="evidence" value="ECO:0007669"/>
    <property type="project" value="InterPro"/>
</dbReference>
<dbReference type="Pfam" id="PF09748">
    <property type="entry name" value="Med10"/>
    <property type="match status" value="1"/>
</dbReference>
<comment type="function">
    <text evidence="6">Component of the Mediator complex, a coactivator involved in the regulated transcription of nearly all RNA polymerase II-dependent genes. Mediator functions as a bridge to convey information from gene-specific regulatory proteins to the basal RNA polymerase II transcription machinery. Mediator is recruited to promoters by direct interactions with regulatory proteins and serves as a scaffold for the assembly of a functional preinitiation complex with RNA polymerase II and the general transcription factors.</text>
</comment>
<evidence type="ECO:0000256" key="6">
    <source>
        <dbReference type="RuleBase" id="RU364146"/>
    </source>
</evidence>
<evidence type="ECO:0000256" key="4">
    <source>
        <dbReference type="ARBA" id="ARBA00023163"/>
    </source>
</evidence>
<evidence type="ECO:0000256" key="2">
    <source>
        <dbReference type="ARBA" id="ARBA00005389"/>
    </source>
</evidence>
<name>A0A250XM98_9CHLO</name>
<proteinExistence type="inferred from homology"/>
<feature type="compositionally biased region" description="Polar residues" evidence="7">
    <location>
        <begin position="139"/>
        <end position="149"/>
    </location>
</feature>
<keyword evidence="3 6" id="KW-0805">Transcription regulation</keyword>
<keyword evidence="5 6" id="KW-0539">Nucleus</keyword>
<dbReference type="EMBL" id="BEGY01000117">
    <property type="protein sequence ID" value="GAX84146.1"/>
    <property type="molecule type" value="Genomic_DNA"/>
</dbReference>
<dbReference type="AlphaFoldDB" id="A0A250XM98"/>
<evidence type="ECO:0000256" key="3">
    <source>
        <dbReference type="ARBA" id="ARBA00023015"/>
    </source>
</evidence>
<dbReference type="GO" id="GO:0016592">
    <property type="term" value="C:mediator complex"/>
    <property type="evidence" value="ECO:0007669"/>
    <property type="project" value="InterPro"/>
</dbReference>
<dbReference type="GO" id="GO:0006357">
    <property type="term" value="P:regulation of transcription by RNA polymerase II"/>
    <property type="evidence" value="ECO:0007669"/>
    <property type="project" value="InterPro"/>
</dbReference>
<reference evidence="8 9" key="1">
    <citation type="submission" date="2017-08" db="EMBL/GenBank/DDBJ databases">
        <title>Acidophilic green algal genome provides insights into adaptation to an acidic environment.</title>
        <authorList>
            <person name="Hirooka S."/>
            <person name="Hirose Y."/>
            <person name="Kanesaki Y."/>
            <person name="Higuchi S."/>
            <person name="Fujiwara T."/>
            <person name="Onuma R."/>
            <person name="Era A."/>
            <person name="Ohbayashi R."/>
            <person name="Uzuka A."/>
            <person name="Nozaki H."/>
            <person name="Yoshikawa H."/>
            <person name="Miyagishima S.Y."/>
        </authorList>
    </citation>
    <scope>NUCLEOTIDE SEQUENCE [LARGE SCALE GENOMIC DNA]</scope>
    <source>
        <strain evidence="8 9">NIES-2499</strain>
    </source>
</reference>
<evidence type="ECO:0000313" key="8">
    <source>
        <dbReference type="EMBL" id="GAX84146.1"/>
    </source>
</evidence>
<comment type="similarity">
    <text evidence="2 6">Belongs to the Mediator complex subunit 10 family.</text>
</comment>
<keyword evidence="9" id="KW-1185">Reference proteome</keyword>
<evidence type="ECO:0000256" key="5">
    <source>
        <dbReference type="ARBA" id="ARBA00023242"/>
    </source>
</evidence>
<feature type="region of interest" description="Disordered" evidence="7">
    <location>
        <begin position="130"/>
        <end position="149"/>
    </location>
</feature>
<gene>
    <name evidence="6" type="primary">MED10</name>
    <name evidence="8" type="ORF">CEUSTIGMA_g11569.t1</name>
</gene>
<organism evidence="8 9">
    <name type="scientific">Chlamydomonas eustigma</name>
    <dbReference type="NCBI Taxonomy" id="1157962"/>
    <lineage>
        <taxon>Eukaryota</taxon>
        <taxon>Viridiplantae</taxon>
        <taxon>Chlorophyta</taxon>
        <taxon>core chlorophytes</taxon>
        <taxon>Chlorophyceae</taxon>
        <taxon>CS clade</taxon>
        <taxon>Chlamydomonadales</taxon>
        <taxon>Chlamydomonadaceae</taxon>
        <taxon>Chlamydomonas</taxon>
    </lineage>
</organism>
<comment type="caution">
    <text evidence="8">The sequence shown here is derived from an EMBL/GenBank/DDBJ whole genome shotgun (WGS) entry which is preliminary data.</text>
</comment>
<dbReference type="Proteomes" id="UP000232323">
    <property type="component" value="Unassembled WGS sequence"/>
</dbReference>
<dbReference type="STRING" id="1157962.A0A250XM98"/>
<evidence type="ECO:0000256" key="7">
    <source>
        <dbReference type="SAM" id="MobiDB-lite"/>
    </source>
</evidence>
<evidence type="ECO:0000313" key="9">
    <source>
        <dbReference type="Proteomes" id="UP000232323"/>
    </source>
</evidence>
<dbReference type="OrthoDB" id="337270at2759"/>
<dbReference type="InterPro" id="IPR019145">
    <property type="entry name" value="Mediator_Med10"/>
</dbReference>
<keyword evidence="6" id="KW-0010">Activator</keyword>
<sequence length="149" mass="16773">MSASTEIKPKDVATATSATLSGLKELLWKVFELEESVRFGGGPEQQEQMEIRLQDMLTQIKNISQNSWAFQDLKVPVNMLRYMDDGGIPDSYTAETFKAALADNQASKGKVQAINHLREDLLEQLEKHMPSETEDYRTMLQSQKSSTTS</sequence>
<comment type="subcellular location">
    <subcellularLocation>
        <location evidence="1 6">Nucleus</location>
    </subcellularLocation>
</comment>
<comment type="subunit">
    <text evidence="6">Component of the Mediator complex.</text>
</comment>